<dbReference type="NCBIfam" id="TIGR02408">
    <property type="entry name" value="ectoine_ThpD"/>
    <property type="match status" value="1"/>
</dbReference>
<dbReference type="Pfam" id="PF05721">
    <property type="entry name" value="PhyH"/>
    <property type="match status" value="1"/>
</dbReference>
<gene>
    <name evidence="12" type="ORF">DFP85_12814</name>
</gene>
<evidence type="ECO:0000256" key="9">
    <source>
        <dbReference type="ARBA" id="ARBA00049228"/>
    </source>
</evidence>
<dbReference type="GO" id="GO:0005506">
    <property type="term" value="F:iron ion binding"/>
    <property type="evidence" value="ECO:0007669"/>
    <property type="project" value="UniProtKB-ARBA"/>
</dbReference>
<dbReference type="GO" id="GO:0016706">
    <property type="term" value="F:2-oxoglutarate-dependent dioxygenase activity"/>
    <property type="evidence" value="ECO:0007669"/>
    <property type="project" value="InterPro"/>
</dbReference>
<dbReference type="EC" id="1.14.11.55" evidence="10"/>
<dbReference type="PANTHER" id="PTHR20883:SF48">
    <property type="entry name" value="ECTOINE DIOXYGENASE"/>
    <property type="match status" value="1"/>
</dbReference>
<dbReference type="OrthoDB" id="9791262at2"/>
<evidence type="ECO:0000256" key="6">
    <source>
        <dbReference type="ARBA" id="ARBA00022964"/>
    </source>
</evidence>
<protein>
    <recommendedName>
        <fullName evidence="10">Ectoine hydroxylase</fullName>
        <ecNumber evidence="10">1.14.11.55</ecNumber>
    </recommendedName>
</protein>
<comment type="function">
    <text evidence="2">Involved in the biosynthesis of 5-hydroxyectoine, called compatible solute, which helps organisms to survive extreme osmotic stress by acting as a highly soluble organic osmolyte. Catalyzes the 2-oxoglutarate-dependent selective hydroxylation of L-ectoine to yield (4S,5S)-5-hydroxyectoine.</text>
</comment>
<comment type="subunit">
    <text evidence="4">Homodimer.</text>
</comment>
<evidence type="ECO:0000256" key="7">
    <source>
        <dbReference type="ARBA" id="ARBA00023002"/>
    </source>
</evidence>
<evidence type="ECO:0000313" key="12">
    <source>
        <dbReference type="EMBL" id="TDR50216.1"/>
    </source>
</evidence>
<keyword evidence="6" id="KW-0223">Dioxygenase</keyword>
<comment type="cofactor">
    <cofactor evidence="1">
        <name>Fe(2+)</name>
        <dbReference type="ChEBI" id="CHEBI:29033"/>
    </cofactor>
</comment>
<evidence type="ECO:0000313" key="13">
    <source>
        <dbReference type="Proteomes" id="UP000295212"/>
    </source>
</evidence>
<reference evidence="12 13" key="1">
    <citation type="submission" date="2019-03" db="EMBL/GenBank/DDBJ databases">
        <title>Genomic Encyclopedia of Type Strains, Phase III (KMG-III): the genomes of soil and plant-associated and newly described type strains.</title>
        <authorList>
            <person name="Whitman W."/>
        </authorList>
    </citation>
    <scope>NUCLEOTIDE SEQUENCE [LARGE SCALE GENOMIC DNA]</scope>
    <source>
        <strain evidence="12 13">CECT 5797</strain>
    </source>
</reference>
<accession>A0A4V3DNY5</accession>
<dbReference type="PANTHER" id="PTHR20883">
    <property type="entry name" value="PHYTANOYL-COA DIOXYGENASE DOMAIN CONTAINING 1"/>
    <property type="match status" value="1"/>
</dbReference>
<feature type="region of interest" description="Disordered" evidence="11">
    <location>
        <begin position="1"/>
        <end position="45"/>
    </location>
</feature>
<evidence type="ECO:0000256" key="8">
    <source>
        <dbReference type="ARBA" id="ARBA00023004"/>
    </source>
</evidence>
<keyword evidence="8" id="KW-0408">Iron</keyword>
<comment type="catalytic activity">
    <reaction evidence="9">
        <text>L-ectoine + 2-oxoglutarate + O2 = 5-hydroxyectoine + succinate + CO2</text>
        <dbReference type="Rhea" id="RHEA:45740"/>
        <dbReference type="ChEBI" id="CHEBI:15379"/>
        <dbReference type="ChEBI" id="CHEBI:16526"/>
        <dbReference type="ChEBI" id="CHEBI:16810"/>
        <dbReference type="ChEBI" id="CHEBI:30031"/>
        <dbReference type="ChEBI" id="CHEBI:58515"/>
        <dbReference type="ChEBI" id="CHEBI:85413"/>
        <dbReference type="EC" id="1.14.11.55"/>
    </reaction>
</comment>
<dbReference type="InterPro" id="IPR008775">
    <property type="entry name" value="Phytyl_CoA_dOase-like"/>
</dbReference>
<evidence type="ECO:0000256" key="4">
    <source>
        <dbReference type="ARBA" id="ARBA00011738"/>
    </source>
</evidence>
<dbReference type="RefSeq" id="WP_133637814.1">
    <property type="nucleotide sequence ID" value="NZ_SNZJ01000028.1"/>
</dbReference>
<comment type="caution">
    <text evidence="12">The sequence shown here is derived from an EMBL/GenBank/DDBJ whole genome shotgun (WGS) entry which is preliminary data.</text>
</comment>
<evidence type="ECO:0000256" key="1">
    <source>
        <dbReference type="ARBA" id="ARBA00001954"/>
    </source>
</evidence>
<evidence type="ECO:0000256" key="11">
    <source>
        <dbReference type="SAM" id="MobiDB-lite"/>
    </source>
</evidence>
<dbReference type="AlphaFoldDB" id="A0A4V3DNY5"/>
<keyword evidence="5" id="KW-0479">Metal-binding</keyword>
<comment type="similarity">
    <text evidence="3">Belongs to the PhyH family. EctD subfamily.</text>
</comment>
<dbReference type="EMBL" id="SNZJ01000028">
    <property type="protein sequence ID" value="TDR50216.1"/>
    <property type="molecule type" value="Genomic_DNA"/>
</dbReference>
<sequence>MSVKTSDRAFENTVSHHGVVDSPDPQSRVKSAPRPGQDPYPTRLAEPLDMPWLSRHEGVVKGRAEEGPLSQAQLDAFERQGFLFEPGFITGDELAELRRELRALLDNDDFRGRDFSITEPSGNEIRSLFAVHFLSRVFSRLARDERLMGRARQILGGEAYVHQSRINYKPGFEGKGFSWHSDFETWHAEDGMPAMHAVSASIVLTDNHHFNGPLMLVPGSHRVFVPCLGETPDDNHRQSLKQQEVGVPGREALRALIDRHGIEAPTGAAGGLLLFDCNVLHGSNANMSPDPRSNAFFVYNRLDNRCVAPFGASRRRPRFLAHEPGERWSPEAPS</sequence>
<evidence type="ECO:0000256" key="3">
    <source>
        <dbReference type="ARBA" id="ARBA00007851"/>
    </source>
</evidence>
<keyword evidence="7" id="KW-0560">Oxidoreductase</keyword>
<evidence type="ECO:0000256" key="2">
    <source>
        <dbReference type="ARBA" id="ARBA00004063"/>
    </source>
</evidence>
<evidence type="ECO:0000256" key="5">
    <source>
        <dbReference type="ARBA" id="ARBA00022723"/>
    </source>
</evidence>
<proteinExistence type="inferred from homology"/>
<name>A0A4V3DNY5_9GAMM</name>
<evidence type="ECO:0000256" key="10">
    <source>
        <dbReference type="NCBIfam" id="TIGR02408"/>
    </source>
</evidence>
<dbReference type="Proteomes" id="UP000295212">
    <property type="component" value="Unassembled WGS sequence"/>
</dbReference>
<dbReference type="Gene3D" id="2.60.120.620">
    <property type="entry name" value="q2cbj1_9rhob like domain"/>
    <property type="match status" value="1"/>
</dbReference>
<dbReference type="InterPro" id="IPR012774">
    <property type="entry name" value="EctD"/>
</dbReference>
<feature type="compositionally biased region" description="Basic and acidic residues" evidence="11">
    <location>
        <begin position="1"/>
        <end position="10"/>
    </location>
</feature>
<dbReference type="SUPFAM" id="SSF51197">
    <property type="entry name" value="Clavaminate synthase-like"/>
    <property type="match status" value="1"/>
</dbReference>
<organism evidence="12 13">
    <name type="scientific">Halomonas ventosae</name>
    <dbReference type="NCBI Taxonomy" id="229007"/>
    <lineage>
        <taxon>Bacteria</taxon>
        <taxon>Pseudomonadati</taxon>
        <taxon>Pseudomonadota</taxon>
        <taxon>Gammaproteobacteria</taxon>
        <taxon>Oceanospirillales</taxon>
        <taxon>Halomonadaceae</taxon>
        <taxon>Halomonas</taxon>
    </lineage>
</organism>